<sequence>MVKNFAMCSDHFFEESTCTLGISRSRTRMCTTTRKTRHLTLTRSRMLPYCYSNPTTAMTYAKICHHFLG</sequence>
<organism evidence="1 2">
    <name type="scientific">Oesophagostomum dentatum</name>
    <name type="common">Nodular worm</name>
    <dbReference type="NCBI Taxonomy" id="61180"/>
    <lineage>
        <taxon>Eukaryota</taxon>
        <taxon>Metazoa</taxon>
        <taxon>Ecdysozoa</taxon>
        <taxon>Nematoda</taxon>
        <taxon>Chromadorea</taxon>
        <taxon>Rhabditida</taxon>
        <taxon>Rhabditina</taxon>
        <taxon>Rhabditomorpha</taxon>
        <taxon>Strongyloidea</taxon>
        <taxon>Strongylidae</taxon>
        <taxon>Oesophagostomum</taxon>
    </lineage>
</organism>
<dbReference type="AlphaFoldDB" id="A0A0B1SYL3"/>
<accession>A0A0B1SYL3</accession>
<reference evidence="1 2" key="1">
    <citation type="submission" date="2014-03" db="EMBL/GenBank/DDBJ databases">
        <title>Draft genome of the hookworm Oesophagostomum dentatum.</title>
        <authorList>
            <person name="Mitreva M."/>
        </authorList>
    </citation>
    <scope>NUCLEOTIDE SEQUENCE [LARGE SCALE GENOMIC DNA]</scope>
    <source>
        <strain evidence="1 2">OD-Hann</strain>
    </source>
</reference>
<keyword evidence="2" id="KW-1185">Reference proteome</keyword>
<name>A0A0B1SYL3_OESDE</name>
<protein>
    <submittedName>
        <fullName evidence="1">Uncharacterized protein</fullName>
    </submittedName>
</protein>
<gene>
    <name evidence="1" type="ORF">OESDEN_11944</name>
</gene>
<dbReference type="EMBL" id="KN556158">
    <property type="protein sequence ID" value="KHJ88265.1"/>
    <property type="molecule type" value="Genomic_DNA"/>
</dbReference>
<proteinExistence type="predicted"/>
<evidence type="ECO:0000313" key="2">
    <source>
        <dbReference type="Proteomes" id="UP000053660"/>
    </source>
</evidence>
<dbReference type="Proteomes" id="UP000053660">
    <property type="component" value="Unassembled WGS sequence"/>
</dbReference>
<evidence type="ECO:0000313" key="1">
    <source>
        <dbReference type="EMBL" id="KHJ88265.1"/>
    </source>
</evidence>